<evidence type="ECO:0000313" key="2">
    <source>
        <dbReference type="Proteomes" id="UP001183881"/>
    </source>
</evidence>
<comment type="caution">
    <text evidence="1">The sequence shown here is derived from an EMBL/GenBank/DDBJ whole genome shotgun (WGS) entry which is preliminary data.</text>
</comment>
<organism evidence="1 2">
    <name type="scientific">Streptomyces edwardsiae</name>
    <dbReference type="NCBI Taxonomy" id="3075527"/>
    <lineage>
        <taxon>Bacteria</taxon>
        <taxon>Bacillati</taxon>
        <taxon>Actinomycetota</taxon>
        <taxon>Actinomycetes</taxon>
        <taxon>Kitasatosporales</taxon>
        <taxon>Streptomycetaceae</taxon>
        <taxon>Streptomyces</taxon>
    </lineage>
</organism>
<dbReference type="RefSeq" id="WP_311641883.1">
    <property type="nucleotide sequence ID" value="NZ_JAVRFA010000004.1"/>
</dbReference>
<gene>
    <name evidence="1" type="ORF">RM705_05920</name>
</gene>
<accession>A0ABU2PTC1</accession>
<keyword evidence="2" id="KW-1185">Reference proteome</keyword>
<reference evidence="2" key="1">
    <citation type="submission" date="2023-07" db="EMBL/GenBank/DDBJ databases">
        <title>30 novel species of actinomycetes from the DSMZ collection.</title>
        <authorList>
            <person name="Nouioui I."/>
        </authorList>
    </citation>
    <scope>NUCLEOTIDE SEQUENCE [LARGE SCALE GENOMIC DNA]</scope>
    <source>
        <strain evidence="2">DSM 41636</strain>
    </source>
</reference>
<name>A0ABU2PTC1_9ACTN</name>
<proteinExistence type="predicted"/>
<sequence length="171" mass="18096">MDQTVVAAIAGAAVGSIGSTLAAVWTGRQARLQTEAQMKGQHAQWRREARRAAFADVIRACAAIQMSCKKAAETILDARADSAVVAERMASVRDSSAPLHDARIIATLEAPELSDALADLFDRHVDLQVAVADLKGQRTTFGAVIDKVITSSASTAAFVDAAQHYLNSYDG</sequence>
<evidence type="ECO:0000313" key="1">
    <source>
        <dbReference type="EMBL" id="MDT0394244.1"/>
    </source>
</evidence>
<protein>
    <submittedName>
        <fullName evidence="1">Uncharacterized protein</fullName>
    </submittedName>
</protein>
<dbReference type="Proteomes" id="UP001183881">
    <property type="component" value="Unassembled WGS sequence"/>
</dbReference>
<dbReference type="EMBL" id="JAVRFA010000004">
    <property type="protein sequence ID" value="MDT0394244.1"/>
    <property type="molecule type" value="Genomic_DNA"/>
</dbReference>